<reference evidence="4" key="1">
    <citation type="submission" date="2023-01" db="EMBL/GenBank/DDBJ databases">
        <title>Exophiala dermititidis isolated from Cystic Fibrosis Patient.</title>
        <authorList>
            <person name="Kurbessoian T."/>
            <person name="Crocker A."/>
            <person name="Murante D."/>
            <person name="Hogan D.A."/>
            <person name="Stajich J.E."/>
        </authorList>
    </citation>
    <scope>NUCLEOTIDE SEQUENCE</scope>
    <source>
        <strain evidence="4">Ex8</strain>
    </source>
</reference>
<dbReference type="GO" id="GO:0005739">
    <property type="term" value="C:mitochondrion"/>
    <property type="evidence" value="ECO:0007669"/>
    <property type="project" value="UniProtKB-ARBA"/>
</dbReference>
<dbReference type="PANTHER" id="PTHR16255:SF1">
    <property type="entry name" value="REQUIRED FOR MEIOTIC NUCLEAR DIVISION PROTEIN 1 HOMOLOG"/>
    <property type="match status" value="1"/>
</dbReference>
<dbReference type="InterPro" id="IPR051624">
    <property type="entry name" value="RMD1/Sad1-interacting"/>
</dbReference>
<dbReference type="InterPro" id="IPR003734">
    <property type="entry name" value="DUF155"/>
</dbReference>
<feature type="domain" description="DUF155" evidence="3">
    <location>
        <begin position="216"/>
        <end position="420"/>
    </location>
</feature>
<feature type="compositionally biased region" description="Basic and acidic residues" evidence="2">
    <location>
        <begin position="282"/>
        <end position="300"/>
    </location>
</feature>
<gene>
    <name evidence="4" type="ORF">HRR80_008753</name>
</gene>
<dbReference type="EMBL" id="JAJGCB010000027">
    <property type="protein sequence ID" value="KAJ8987192.1"/>
    <property type="molecule type" value="Genomic_DNA"/>
</dbReference>
<feature type="region of interest" description="Disordered" evidence="2">
    <location>
        <begin position="280"/>
        <end position="303"/>
    </location>
</feature>
<evidence type="ECO:0000313" key="4">
    <source>
        <dbReference type="EMBL" id="KAJ8987192.1"/>
    </source>
</evidence>
<comment type="caution">
    <text evidence="4">The sequence shown here is derived from an EMBL/GenBank/DDBJ whole genome shotgun (WGS) entry which is preliminary data.</text>
</comment>
<feature type="compositionally biased region" description="Polar residues" evidence="2">
    <location>
        <begin position="52"/>
        <end position="63"/>
    </location>
</feature>
<proteinExistence type="inferred from homology"/>
<protein>
    <recommendedName>
        <fullName evidence="3">DUF155 domain-containing protein</fullName>
    </recommendedName>
</protein>
<dbReference type="PANTHER" id="PTHR16255">
    <property type="entry name" value="REQUIRED FOR MEIOTIC NUCLEAR DIVISION PROTEIN 1 HOMOLOG"/>
    <property type="match status" value="1"/>
</dbReference>
<organism evidence="4 5">
    <name type="scientific">Exophiala dermatitidis</name>
    <name type="common">Black yeast-like fungus</name>
    <name type="synonym">Wangiella dermatitidis</name>
    <dbReference type="NCBI Taxonomy" id="5970"/>
    <lineage>
        <taxon>Eukaryota</taxon>
        <taxon>Fungi</taxon>
        <taxon>Dikarya</taxon>
        <taxon>Ascomycota</taxon>
        <taxon>Pezizomycotina</taxon>
        <taxon>Eurotiomycetes</taxon>
        <taxon>Chaetothyriomycetidae</taxon>
        <taxon>Chaetothyriales</taxon>
        <taxon>Herpotrichiellaceae</taxon>
        <taxon>Exophiala</taxon>
    </lineage>
</organism>
<evidence type="ECO:0000256" key="2">
    <source>
        <dbReference type="SAM" id="MobiDB-lite"/>
    </source>
</evidence>
<accession>A0AAN6ENY5</accession>
<evidence type="ECO:0000256" key="1">
    <source>
        <dbReference type="ARBA" id="ARBA00008306"/>
    </source>
</evidence>
<sequence length="496" mass="55359">MRPSAVRPTLCLGTQYVCSTCRRAGHETLRQPGFRPLHASPIFQGPRRREFFSSNPALFSQTAQRRDGEQRPTETITPPSPSPAPATNGTGTSAVVQSSSSKRKTARSPGTKTSLRRVGLEAQRTKAGNLVRSSGSGSGREQEDSVTSKIVTAYAVAEQFDLNKVVEILRNKGYEPDPLGTGLFPQVLHVQVPISSIYRSTNPGARDLSSTEVGDVFIFPSGTVVTWALPEGFTSYFATRTLLPAAINPHQEPIETEDLDYIEDPNREHSTIRGDTIILGTKRPDHSSENHGGGDDHQGHESQYQTVDTVLTKIAFSSGFARSTKLAVLETNLSTYLASTADIPMLLSKGSRLPFKLSQRFILRKTGQLLLLRAQLNLYSELTDSLPDLFWDSRHELNLENYYDQVGRALDVGIRIKVLNEKMDYAAEIASVLRERLSEKHGLFLEWMIIVLIAVEVGFEVLRLWKEGFWEEVWEKRKKHEDQNGHERILNENETS</sequence>
<feature type="compositionally biased region" description="Polar residues" evidence="2">
    <location>
        <begin position="88"/>
        <end position="100"/>
    </location>
</feature>
<feature type="region of interest" description="Disordered" evidence="2">
    <location>
        <begin position="31"/>
        <end position="145"/>
    </location>
</feature>
<dbReference type="AlphaFoldDB" id="A0AAN6ENY5"/>
<name>A0AAN6ENY5_EXODE</name>
<comment type="similarity">
    <text evidence="1">Belongs to the RMD1/sif2 family.</text>
</comment>
<evidence type="ECO:0000313" key="5">
    <source>
        <dbReference type="Proteomes" id="UP001161757"/>
    </source>
</evidence>
<dbReference type="GO" id="GO:0070131">
    <property type="term" value="P:positive regulation of mitochondrial translation"/>
    <property type="evidence" value="ECO:0007669"/>
    <property type="project" value="TreeGrafter"/>
</dbReference>
<dbReference type="Pfam" id="PF02582">
    <property type="entry name" value="DUF155"/>
    <property type="match status" value="1"/>
</dbReference>
<dbReference type="Proteomes" id="UP001161757">
    <property type="component" value="Unassembled WGS sequence"/>
</dbReference>
<evidence type="ECO:0000259" key="3">
    <source>
        <dbReference type="Pfam" id="PF02582"/>
    </source>
</evidence>